<dbReference type="InterPro" id="IPR050428">
    <property type="entry name" value="TCS_sensor_his_kinase"/>
</dbReference>
<keyword evidence="6 11" id="KW-0812">Transmembrane</keyword>
<evidence type="ECO:0000256" key="10">
    <source>
        <dbReference type="ARBA" id="ARBA00023136"/>
    </source>
</evidence>
<accession>A0A520RVY0</accession>
<dbReference type="PRINTS" id="PR00344">
    <property type="entry name" value="BCTRLSENSOR"/>
</dbReference>
<dbReference type="Gene3D" id="1.10.287.130">
    <property type="match status" value="1"/>
</dbReference>
<keyword evidence="8 11" id="KW-1133">Transmembrane helix</keyword>
<keyword evidence="7" id="KW-0418">Kinase</keyword>
<evidence type="ECO:0000256" key="9">
    <source>
        <dbReference type="ARBA" id="ARBA00023012"/>
    </source>
</evidence>
<evidence type="ECO:0000259" key="12">
    <source>
        <dbReference type="PROSITE" id="PS50109"/>
    </source>
</evidence>
<keyword evidence="9" id="KW-0902">Two-component regulatory system</keyword>
<dbReference type="EC" id="2.7.13.3" evidence="3"/>
<dbReference type="SUPFAM" id="SSF55874">
    <property type="entry name" value="ATPase domain of HSP90 chaperone/DNA topoisomerase II/histidine kinase"/>
    <property type="match status" value="1"/>
</dbReference>
<feature type="domain" description="Histidine kinase" evidence="12">
    <location>
        <begin position="254"/>
        <end position="466"/>
    </location>
</feature>
<dbReference type="CDD" id="cd00082">
    <property type="entry name" value="HisKA"/>
    <property type="match status" value="1"/>
</dbReference>
<dbReference type="SUPFAM" id="SSF47384">
    <property type="entry name" value="Homodimeric domain of signal transducing histidine kinase"/>
    <property type="match status" value="1"/>
</dbReference>
<dbReference type="InterPro" id="IPR036097">
    <property type="entry name" value="HisK_dim/P_sf"/>
</dbReference>
<sequence length="469" mass="52320">MSSNARVSGYSLQSRLMLVFSILLFLFLGITGVVLERAFRSSVEAGAAERLQVQIYLLLSAVDERDGEFYFLETLQEPRFNQLDSGLYGYISSSSAGELWRSDSARAFSPPETGFLRENVGVGLSRFGRIDANYVIYFRQSYGILWEDGISEYNFTVLEDAEPYYSEISNFQRDLWSWLGGAAVLLLIIQTVLLRWGLSPLSRMARDLKRIETGEKDKLGARYPRELQGVTANLNMLIESERKQQSRYRTTLGDLAHSLKTPLAVLTGIIPQLKAKPDSNADFVAQLQAADEQLERMNQIVTYQLQRAVQTNNAGSLSRRVNIAEATNKVIDALQKVYADKHMMVVRDFDKAAQFVGDERDLMEVLGNVLDNAYKYGESEIKIRICRESGANRSVILQVDDNGKGIPNERLAYVLQRGARSDTLAQGQGIGLAVVADIVKSYEGDIQVNTSNMGGASIKITFPPPKTFG</sequence>
<evidence type="ECO:0000256" key="3">
    <source>
        <dbReference type="ARBA" id="ARBA00012438"/>
    </source>
</evidence>
<comment type="caution">
    <text evidence="14">The sequence shown here is derived from an EMBL/GenBank/DDBJ whole genome shotgun (WGS) entry which is preliminary data.</text>
</comment>
<feature type="transmembrane region" description="Helical" evidence="11">
    <location>
        <begin position="16"/>
        <end position="35"/>
    </location>
</feature>
<dbReference type="GO" id="GO:0005886">
    <property type="term" value="C:plasma membrane"/>
    <property type="evidence" value="ECO:0007669"/>
    <property type="project" value="TreeGrafter"/>
</dbReference>
<evidence type="ECO:0000256" key="5">
    <source>
        <dbReference type="ARBA" id="ARBA00022679"/>
    </source>
</evidence>
<feature type="transmembrane region" description="Helical" evidence="11">
    <location>
        <begin position="175"/>
        <end position="198"/>
    </location>
</feature>
<evidence type="ECO:0000259" key="13">
    <source>
        <dbReference type="PROSITE" id="PS50885"/>
    </source>
</evidence>
<protein>
    <recommendedName>
        <fullName evidence="3">histidine kinase</fullName>
        <ecNumber evidence="3">2.7.13.3</ecNumber>
    </recommendedName>
</protein>
<dbReference type="SMART" id="SM00387">
    <property type="entry name" value="HATPase_c"/>
    <property type="match status" value="1"/>
</dbReference>
<comment type="catalytic activity">
    <reaction evidence="1">
        <text>ATP + protein L-histidine = ADP + protein N-phospho-L-histidine.</text>
        <dbReference type="EC" id="2.7.13.3"/>
    </reaction>
</comment>
<evidence type="ECO:0000256" key="1">
    <source>
        <dbReference type="ARBA" id="ARBA00000085"/>
    </source>
</evidence>
<evidence type="ECO:0000256" key="7">
    <source>
        <dbReference type="ARBA" id="ARBA00022777"/>
    </source>
</evidence>
<dbReference type="PANTHER" id="PTHR45436:SF4">
    <property type="entry name" value="SENSOR PROTEIN PHOQ"/>
    <property type="match status" value="1"/>
</dbReference>
<dbReference type="GO" id="GO:0005524">
    <property type="term" value="F:ATP binding"/>
    <property type="evidence" value="ECO:0007669"/>
    <property type="project" value="UniProtKB-KW"/>
</dbReference>
<evidence type="ECO:0000256" key="8">
    <source>
        <dbReference type="ARBA" id="ARBA00022989"/>
    </source>
</evidence>
<evidence type="ECO:0000256" key="11">
    <source>
        <dbReference type="SAM" id="Phobius"/>
    </source>
</evidence>
<dbReference type="PROSITE" id="PS50885">
    <property type="entry name" value="HAMP"/>
    <property type="match status" value="1"/>
</dbReference>
<evidence type="ECO:0000313" key="15">
    <source>
        <dbReference type="Proteomes" id="UP000320404"/>
    </source>
</evidence>
<reference evidence="14 15" key="1">
    <citation type="submission" date="2019-02" db="EMBL/GenBank/DDBJ databases">
        <title>Prokaryotic population dynamics and viral predation in marine succession experiment using metagenomics: the confinement effect.</title>
        <authorList>
            <person name="Haro-Moreno J.M."/>
            <person name="Rodriguez-Valera F."/>
            <person name="Lopez-Perez M."/>
        </authorList>
    </citation>
    <scope>NUCLEOTIDE SEQUENCE [LARGE SCALE GENOMIC DNA]</scope>
    <source>
        <strain evidence="14">MED-G158</strain>
    </source>
</reference>
<dbReference type="InterPro" id="IPR003660">
    <property type="entry name" value="HAMP_dom"/>
</dbReference>
<evidence type="ECO:0000313" key="14">
    <source>
        <dbReference type="EMBL" id="RZO74348.1"/>
    </source>
</evidence>
<dbReference type="InterPro" id="IPR003661">
    <property type="entry name" value="HisK_dim/P_dom"/>
</dbReference>
<evidence type="ECO:0000256" key="6">
    <source>
        <dbReference type="ARBA" id="ARBA00022692"/>
    </source>
</evidence>
<dbReference type="InterPro" id="IPR003594">
    <property type="entry name" value="HATPase_dom"/>
</dbReference>
<dbReference type="InterPro" id="IPR004358">
    <property type="entry name" value="Sig_transdc_His_kin-like_C"/>
</dbReference>
<keyword evidence="4" id="KW-0597">Phosphoprotein</keyword>
<proteinExistence type="predicted"/>
<evidence type="ECO:0000256" key="4">
    <source>
        <dbReference type="ARBA" id="ARBA00022553"/>
    </source>
</evidence>
<dbReference type="EMBL" id="SHAH01000104">
    <property type="protein sequence ID" value="RZO74348.1"/>
    <property type="molecule type" value="Genomic_DNA"/>
</dbReference>
<keyword evidence="10 11" id="KW-0472">Membrane</keyword>
<dbReference type="PANTHER" id="PTHR45436">
    <property type="entry name" value="SENSOR HISTIDINE KINASE YKOH"/>
    <property type="match status" value="1"/>
</dbReference>
<dbReference type="PROSITE" id="PS50109">
    <property type="entry name" value="HIS_KIN"/>
    <property type="match status" value="1"/>
</dbReference>
<dbReference type="Gene3D" id="3.30.565.10">
    <property type="entry name" value="Histidine kinase-like ATPase, C-terminal domain"/>
    <property type="match status" value="1"/>
</dbReference>
<dbReference type="Proteomes" id="UP000320404">
    <property type="component" value="Unassembled WGS sequence"/>
</dbReference>
<keyword evidence="5" id="KW-0808">Transferase</keyword>
<dbReference type="InterPro" id="IPR036890">
    <property type="entry name" value="HATPase_C_sf"/>
</dbReference>
<dbReference type="GO" id="GO:0000155">
    <property type="term" value="F:phosphorelay sensor kinase activity"/>
    <property type="evidence" value="ECO:0007669"/>
    <property type="project" value="InterPro"/>
</dbReference>
<feature type="domain" description="HAMP" evidence="13">
    <location>
        <begin position="195"/>
        <end position="246"/>
    </location>
</feature>
<evidence type="ECO:0000256" key="2">
    <source>
        <dbReference type="ARBA" id="ARBA00004370"/>
    </source>
</evidence>
<dbReference type="Pfam" id="PF02518">
    <property type="entry name" value="HATPase_c"/>
    <property type="match status" value="1"/>
</dbReference>
<comment type="subcellular location">
    <subcellularLocation>
        <location evidence="2">Membrane</location>
    </subcellularLocation>
</comment>
<gene>
    <name evidence="14" type="ORF">EVA69_06030</name>
</gene>
<organism evidence="14 15">
    <name type="scientific">OM182 bacterium</name>
    <dbReference type="NCBI Taxonomy" id="2510334"/>
    <lineage>
        <taxon>Bacteria</taxon>
        <taxon>Pseudomonadati</taxon>
        <taxon>Pseudomonadota</taxon>
        <taxon>Gammaproteobacteria</taxon>
        <taxon>OMG group</taxon>
        <taxon>OM182 clade</taxon>
    </lineage>
</organism>
<dbReference type="AlphaFoldDB" id="A0A520RVY0"/>
<dbReference type="InterPro" id="IPR005467">
    <property type="entry name" value="His_kinase_dom"/>
</dbReference>
<name>A0A520RVY0_9GAMM</name>